<dbReference type="EMBL" id="JAEPRD010000060">
    <property type="protein sequence ID" value="KAG2202492.1"/>
    <property type="molecule type" value="Genomic_DNA"/>
</dbReference>
<keyword evidence="5 8" id="KW-0460">Magnesium</keyword>
<dbReference type="InterPro" id="IPR012000">
    <property type="entry name" value="Thiamin_PyroP_enz_cen_dom"/>
</dbReference>
<dbReference type="GO" id="GO:0000949">
    <property type="term" value="P:aromatic amino acid family catabolic process to alcohol via Ehrlich pathway"/>
    <property type="evidence" value="ECO:0007669"/>
    <property type="project" value="TreeGrafter"/>
</dbReference>
<keyword evidence="7" id="KW-0456">Lyase</keyword>
<dbReference type="InterPro" id="IPR047214">
    <property type="entry name" value="TPP_PDC_IPDC"/>
</dbReference>
<evidence type="ECO:0000256" key="1">
    <source>
        <dbReference type="ARBA" id="ARBA00001964"/>
    </source>
</evidence>
<evidence type="ECO:0000313" key="13">
    <source>
        <dbReference type="EMBL" id="KAG2202492.1"/>
    </source>
</evidence>
<evidence type="ECO:0000313" key="14">
    <source>
        <dbReference type="Proteomes" id="UP000603453"/>
    </source>
</evidence>
<feature type="domain" description="Thiamine pyrophosphate enzyme central" evidence="10">
    <location>
        <begin position="200"/>
        <end position="320"/>
    </location>
</feature>
<sequence>MTYITIGAHIINRLKQVGIDTVFGVPGDFNMPLLDLIEDDVELTWGNNANELNAAYAADGYARVRGMGAIVTTFGVGELSAANGIAGAYTERVPVIHIVGSPHTNSQAKGALLHHTLGNGDYDVFHKIGAMLTIASTKLTLENALTEIDRVIEAAFINKRPGYINVPIDLIDALVKTPLIVAPLQLSLPKNPENIQFIVINQVLRAITEAKHPTIIVDSTVHRYGLLEEVNAFVKRSGFPTLSTMLGKGAVDESFPNYRGIYNGSFTYEGVKDEIKDTDLLIEIGSVKSDLNTGNFSCGFANTSLKTITLEISSTIINHSEYGCVGMHELLPLLTSALPVSKNPNMFSPRVMPDPIDTSCNDITHNYLWNKIPEYLAPKSVIVSETGSAGFGVSSVKSTKGTIYINQLYWASIGYSVGAAVGAAFADRARKVYLFVGDGSFQLTLQEISVFIHQGLTPVIFLLNNDGYLTEKLIHGPERKYNNFQMWDYSKTLGYFGGHLETNQTNGKSPSEIGLESKVTNRQEFEDAMQSVCQQPNKIHFLELVMPEFDTPYELSQYCVTSENR</sequence>
<protein>
    <recommendedName>
        <fullName evidence="15">Pyruvate decarboxylase</fullName>
    </recommendedName>
</protein>
<dbReference type="CDD" id="cd02005">
    <property type="entry name" value="TPP_PDC_IPDC"/>
    <property type="match status" value="1"/>
</dbReference>
<evidence type="ECO:0000256" key="8">
    <source>
        <dbReference type="PIRSR" id="PIRSR036565-2"/>
    </source>
</evidence>
<comment type="cofactor">
    <cofactor evidence="1">
        <name>thiamine diphosphate</name>
        <dbReference type="ChEBI" id="CHEBI:58937"/>
    </cofactor>
</comment>
<dbReference type="InterPro" id="IPR029061">
    <property type="entry name" value="THDP-binding"/>
</dbReference>
<dbReference type="InterPro" id="IPR012110">
    <property type="entry name" value="PDC/IPDC-like"/>
</dbReference>
<evidence type="ECO:0008006" key="15">
    <source>
        <dbReference type="Google" id="ProtNLM"/>
    </source>
</evidence>
<dbReference type="PANTHER" id="PTHR43452:SF30">
    <property type="entry name" value="PYRUVATE DECARBOXYLASE ISOZYME 1-RELATED"/>
    <property type="match status" value="1"/>
</dbReference>
<dbReference type="Pfam" id="PF02776">
    <property type="entry name" value="TPP_enzyme_N"/>
    <property type="match status" value="1"/>
</dbReference>
<comment type="cofactor">
    <cofactor evidence="8">
        <name>Mg(2+)</name>
        <dbReference type="ChEBI" id="CHEBI:18420"/>
    </cofactor>
    <text evidence="8">Binds 1 Mg(2+) per subunit.</text>
</comment>
<reference evidence="13" key="1">
    <citation type="submission" date="2020-12" db="EMBL/GenBank/DDBJ databases">
        <title>Metabolic potential, ecology and presence of endohyphal bacteria is reflected in genomic diversity of Mucoromycotina.</title>
        <authorList>
            <person name="Muszewska A."/>
            <person name="Okrasinska A."/>
            <person name="Steczkiewicz K."/>
            <person name="Drgas O."/>
            <person name="Orlowska M."/>
            <person name="Perlinska-Lenart U."/>
            <person name="Aleksandrzak-Piekarczyk T."/>
            <person name="Szatraj K."/>
            <person name="Zielenkiewicz U."/>
            <person name="Pilsyk S."/>
            <person name="Malc E."/>
            <person name="Mieczkowski P."/>
            <person name="Kruszewska J.S."/>
            <person name="Biernat P."/>
            <person name="Pawlowska J."/>
        </authorList>
    </citation>
    <scope>NUCLEOTIDE SEQUENCE</scope>
    <source>
        <strain evidence="13">WA0000017839</strain>
    </source>
</reference>
<dbReference type="Gene3D" id="3.40.50.1220">
    <property type="entry name" value="TPP-binding domain"/>
    <property type="match status" value="1"/>
</dbReference>
<dbReference type="AlphaFoldDB" id="A0A8H7V1Y7"/>
<name>A0A8H7V1Y7_9FUNG</name>
<dbReference type="GO" id="GO:0000287">
    <property type="term" value="F:magnesium ion binding"/>
    <property type="evidence" value="ECO:0007669"/>
    <property type="project" value="InterPro"/>
</dbReference>
<dbReference type="SUPFAM" id="SSF52518">
    <property type="entry name" value="Thiamin diphosphate-binding fold (THDP-binding)"/>
    <property type="match status" value="2"/>
</dbReference>
<dbReference type="OrthoDB" id="3970464at2759"/>
<feature type="domain" description="Thiamine pyrophosphate enzyme N-terminal TPP-binding" evidence="12">
    <location>
        <begin position="5"/>
        <end position="112"/>
    </location>
</feature>
<evidence type="ECO:0000259" key="10">
    <source>
        <dbReference type="Pfam" id="PF00205"/>
    </source>
</evidence>
<dbReference type="PIRSF" id="PIRSF036565">
    <property type="entry name" value="Pyruvt_ip_decrb"/>
    <property type="match status" value="1"/>
</dbReference>
<feature type="binding site" evidence="8">
    <location>
        <position position="465"/>
    </location>
    <ligand>
        <name>Mg(2+)</name>
        <dbReference type="ChEBI" id="CHEBI:18420"/>
    </ligand>
</feature>
<feature type="binding site" evidence="8">
    <location>
        <position position="467"/>
    </location>
    <ligand>
        <name>Mg(2+)</name>
        <dbReference type="ChEBI" id="CHEBI:18420"/>
    </ligand>
</feature>
<evidence type="ECO:0000256" key="2">
    <source>
        <dbReference type="ARBA" id="ARBA00007812"/>
    </source>
</evidence>
<keyword evidence="14" id="KW-1185">Reference proteome</keyword>
<evidence type="ECO:0000256" key="6">
    <source>
        <dbReference type="ARBA" id="ARBA00023052"/>
    </source>
</evidence>
<dbReference type="InterPro" id="IPR011766">
    <property type="entry name" value="TPP_enzyme_TPP-bd"/>
</dbReference>
<keyword evidence="6 9" id="KW-0786">Thiamine pyrophosphate</keyword>
<accession>A0A8H7V1Y7</accession>
<dbReference type="Proteomes" id="UP000603453">
    <property type="component" value="Unassembled WGS sequence"/>
</dbReference>
<keyword evidence="3 8" id="KW-0479">Metal-binding</keyword>
<dbReference type="SUPFAM" id="SSF52467">
    <property type="entry name" value="DHS-like NAD/FAD-binding domain"/>
    <property type="match status" value="1"/>
</dbReference>
<dbReference type="Pfam" id="PF02775">
    <property type="entry name" value="TPP_enzyme_C"/>
    <property type="match status" value="1"/>
</dbReference>
<dbReference type="CDD" id="cd07038">
    <property type="entry name" value="TPP_PYR_PDC_IPDC_like"/>
    <property type="match status" value="1"/>
</dbReference>
<keyword evidence="4" id="KW-0210">Decarboxylase</keyword>
<dbReference type="PANTHER" id="PTHR43452">
    <property type="entry name" value="PYRUVATE DECARBOXYLASE"/>
    <property type="match status" value="1"/>
</dbReference>
<dbReference type="InterPro" id="IPR047213">
    <property type="entry name" value="TPP_PYR_PDC_IPDC-like"/>
</dbReference>
<comment type="similarity">
    <text evidence="2 9">Belongs to the TPP enzyme family.</text>
</comment>
<feature type="domain" description="Thiamine pyrophosphate enzyme TPP-binding" evidence="11">
    <location>
        <begin position="397"/>
        <end position="480"/>
    </location>
</feature>
<dbReference type="FunFam" id="3.40.50.970:FF:000019">
    <property type="entry name" value="Pyruvate decarboxylase isozyme"/>
    <property type="match status" value="1"/>
</dbReference>
<evidence type="ECO:0000259" key="11">
    <source>
        <dbReference type="Pfam" id="PF02775"/>
    </source>
</evidence>
<evidence type="ECO:0000256" key="5">
    <source>
        <dbReference type="ARBA" id="ARBA00022842"/>
    </source>
</evidence>
<dbReference type="GO" id="GO:0005829">
    <property type="term" value="C:cytosol"/>
    <property type="evidence" value="ECO:0007669"/>
    <property type="project" value="TreeGrafter"/>
</dbReference>
<evidence type="ECO:0000256" key="3">
    <source>
        <dbReference type="ARBA" id="ARBA00022723"/>
    </source>
</evidence>
<evidence type="ECO:0000259" key="12">
    <source>
        <dbReference type="Pfam" id="PF02776"/>
    </source>
</evidence>
<dbReference type="GO" id="GO:0004737">
    <property type="term" value="F:pyruvate decarboxylase activity"/>
    <property type="evidence" value="ECO:0007669"/>
    <property type="project" value="TreeGrafter"/>
</dbReference>
<evidence type="ECO:0000256" key="9">
    <source>
        <dbReference type="RuleBase" id="RU362132"/>
    </source>
</evidence>
<dbReference type="FunFam" id="3.40.50.970:FF:000024">
    <property type="entry name" value="Pyruvate decarboxylase isozyme"/>
    <property type="match status" value="1"/>
</dbReference>
<evidence type="ECO:0000256" key="7">
    <source>
        <dbReference type="ARBA" id="ARBA00023239"/>
    </source>
</evidence>
<dbReference type="InterPro" id="IPR029035">
    <property type="entry name" value="DHS-like_NAD/FAD-binding_dom"/>
</dbReference>
<dbReference type="InterPro" id="IPR012001">
    <property type="entry name" value="Thiamin_PyroP_enz_TPP-bd_dom"/>
</dbReference>
<proteinExistence type="inferred from homology"/>
<feature type="binding site" evidence="8">
    <location>
        <position position="438"/>
    </location>
    <ligand>
        <name>Mg(2+)</name>
        <dbReference type="ChEBI" id="CHEBI:18420"/>
    </ligand>
</feature>
<comment type="caution">
    <text evidence="13">The sequence shown here is derived from an EMBL/GenBank/DDBJ whole genome shotgun (WGS) entry which is preliminary data.</text>
</comment>
<dbReference type="Gene3D" id="3.40.50.970">
    <property type="match status" value="2"/>
</dbReference>
<dbReference type="GO" id="GO:0005634">
    <property type="term" value="C:nucleus"/>
    <property type="evidence" value="ECO:0007669"/>
    <property type="project" value="TreeGrafter"/>
</dbReference>
<gene>
    <name evidence="13" type="ORF">INT47_013108</name>
</gene>
<evidence type="ECO:0000256" key="4">
    <source>
        <dbReference type="ARBA" id="ARBA00022793"/>
    </source>
</evidence>
<dbReference type="Pfam" id="PF00205">
    <property type="entry name" value="TPP_enzyme_M"/>
    <property type="match status" value="1"/>
</dbReference>
<dbReference type="GO" id="GO:0030976">
    <property type="term" value="F:thiamine pyrophosphate binding"/>
    <property type="evidence" value="ECO:0007669"/>
    <property type="project" value="InterPro"/>
</dbReference>
<organism evidence="13 14">
    <name type="scientific">Mucor saturninus</name>
    <dbReference type="NCBI Taxonomy" id="64648"/>
    <lineage>
        <taxon>Eukaryota</taxon>
        <taxon>Fungi</taxon>
        <taxon>Fungi incertae sedis</taxon>
        <taxon>Mucoromycota</taxon>
        <taxon>Mucoromycotina</taxon>
        <taxon>Mucoromycetes</taxon>
        <taxon>Mucorales</taxon>
        <taxon>Mucorineae</taxon>
        <taxon>Mucoraceae</taxon>
        <taxon>Mucor</taxon>
    </lineage>
</organism>